<dbReference type="OrthoDB" id="1896086at2759"/>
<evidence type="ECO:0000313" key="3">
    <source>
        <dbReference type="Proteomes" id="UP000799440"/>
    </source>
</evidence>
<reference evidence="2" key="1">
    <citation type="journal article" date="2020" name="Stud. Mycol.">
        <title>101 Dothideomycetes genomes: a test case for predicting lifestyles and emergence of pathogens.</title>
        <authorList>
            <person name="Haridas S."/>
            <person name="Albert R."/>
            <person name="Binder M."/>
            <person name="Bloem J."/>
            <person name="Labutti K."/>
            <person name="Salamov A."/>
            <person name="Andreopoulos B."/>
            <person name="Baker S."/>
            <person name="Barry K."/>
            <person name="Bills G."/>
            <person name="Bluhm B."/>
            <person name="Cannon C."/>
            <person name="Castanera R."/>
            <person name="Culley D."/>
            <person name="Daum C."/>
            <person name="Ezra D."/>
            <person name="Gonzalez J."/>
            <person name="Henrissat B."/>
            <person name="Kuo A."/>
            <person name="Liang C."/>
            <person name="Lipzen A."/>
            <person name="Lutzoni F."/>
            <person name="Magnuson J."/>
            <person name="Mondo S."/>
            <person name="Nolan M."/>
            <person name="Ohm R."/>
            <person name="Pangilinan J."/>
            <person name="Park H.-J."/>
            <person name="Ramirez L."/>
            <person name="Alfaro M."/>
            <person name="Sun H."/>
            <person name="Tritt A."/>
            <person name="Yoshinaga Y."/>
            <person name="Zwiers L.-H."/>
            <person name="Turgeon B."/>
            <person name="Goodwin S."/>
            <person name="Spatafora J."/>
            <person name="Crous P."/>
            <person name="Grigoriev I."/>
        </authorList>
    </citation>
    <scope>NUCLEOTIDE SEQUENCE</scope>
    <source>
        <strain evidence="2">CBS 119925</strain>
    </source>
</reference>
<feature type="signal peptide" evidence="1">
    <location>
        <begin position="1"/>
        <end position="16"/>
    </location>
</feature>
<gene>
    <name evidence="2" type="ORF">M011DRAFT_481791</name>
</gene>
<dbReference type="EMBL" id="MU006611">
    <property type="protein sequence ID" value="KAF2742297.1"/>
    <property type="molecule type" value="Genomic_DNA"/>
</dbReference>
<evidence type="ECO:0000313" key="2">
    <source>
        <dbReference type="EMBL" id="KAF2742297.1"/>
    </source>
</evidence>
<keyword evidence="1" id="KW-0732">Signal</keyword>
<dbReference type="Pfam" id="PF18647">
    <property type="entry name" value="Fungal_lectin_2"/>
    <property type="match status" value="1"/>
</dbReference>
<proteinExistence type="predicted"/>
<accession>A0A6A6UZA8</accession>
<keyword evidence="3" id="KW-1185">Reference proteome</keyword>
<feature type="chain" id="PRO_5025499974" evidence="1">
    <location>
        <begin position="17"/>
        <end position="239"/>
    </location>
</feature>
<sequence>MKFLLLFPLLAQTALSAPGFRIDEGLNCHDYGPERRKYIKEKIALESAEYFCDQAARHHMPDTTSKGNFVRTYYQGTPEEIQMTVEWPANREPPKAERCEEKMKDISDRCNQDRDEWRSGGELKDGDERYEWHLNKERPRTHVAKMKPDGGCTLDYNFSKASDEYTIWGSGFLVHNDGYNIRTRLENRWLIVSDWDFKYTEGQSDREWTVTFRIAAGQWRQVTDVLKEVSDGQFPSKCV</sequence>
<protein>
    <submittedName>
        <fullName evidence="2">Uncharacterized protein</fullName>
    </submittedName>
</protein>
<dbReference type="Proteomes" id="UP000799440">
    <property type="component" value="Unassembled WGS sequence"/>
</dbReference>
<dbReference type="AlphaFoldDB" id="A0A6A6UZA8"/>
<evidence type="ECO:0000256" key="1">
    <source>
        <dbReference type="SAM" id="SignalP"/>
    </source>
</evidence>
<name>A0A6A6UZA8_9PLEO</name>
<organism evidence="2 3">
    <name type="scientific">Sporormia fimetaria CBS 119925</name>
    <dbReference type="NCBI Taxonomy" id="1340428"/>
    <lineage>
        <taxon>Eukaryota</taxon>
        <taxon>Fungi</taxon>
        <taxon>Dikarya</taxon>
        <taxon>Ascomycota</taxon>
        <taxon>Pezizomycotina</taxon>
        <taxon>Dothideomycetes</taxon>
        <taxon>Pleosporomycetidae</taxon>
        <taxon>Pleosporales</taxon>
        <taxon>Sporormiaceae</taxon>
        <taxon>Sporormia</taxon>
    </lineage>
</organism>